<gene>
    <name evidence="3" type="ORF">GCM10011401_14980</name>
</gene>
<feature type="region of interest" description="Disordered" evidence="1">
    <location>
        <begin position="1"/>
        <end position="34"/>
    </location>
</feature>
<dbReference type="GO" id="GO:0015074">
    <property type="term" value="P:DNA integration"/>
    <property type="evidence" value="ECO:0007669"/>
    <property type="project" value="InterPro"/>
</dbReference>
<reference evidence="3" key="1">
    <citation type="journal article" date="2014" name="Int. J. Syst. Evol. Microbiol.">
        <title>Complete genome sequence of Corynebacterium casei LMG S-19264T (=DSM 44701T), isolated from a smear-ripened cheese.</title>
        <authorList>
            <consortium name="US DOE Joint Genome Institute (JGI-PGF)"/>
            <person name="Walter F."/>
            <person name="Albersmeier A."/>
            <person name="Kalinowski J."/>
            <person name="Ruckert C."/>
        </authorList>
    </citation>
    <scope>NUCLEOTIDE SEQUENCE</scope>
    <source>
        <strain evidence="3">CGMCC 1.15388</strain>
    </source>
</reference>
<organism evidence="3 4">
    <name type="scientific">Nesterenkonia cremea</name>
    <dbReference type="NCBI Taxonomy" id="1882340"/>
    <lineage>
        <taxon>Bacteria</taxon>
        <taxon>Bacillati</taxon>
        <taxon>Actinomycetota</taxon>
        <taxon>Actinomycetes</taxon>
        <taxon>Micrococcales</taxon>
        <taxon>Micrococcaceae</taxon>
        <taxon>Nesterenkonia</taxon>
    </lineage>
</organism>
<sequence length="142" mass="15825">MPHLSKLKGCSHASNHRSRSEAAGRPSGVGSPVGVLLPHRGPHNAWTYFRGQPRIQPSIGTVGDAYDNSLMESIIGLFKTEAIRTEVFHEGPYRKLSDVEFATAGWVDWWNNQRLHSSIGHLTPIEYEQLHYAALEAEPNLI</sequence>
<comment type="caution">
    <text evidence="3">The sequence shown here is derived from an EMBL/GenBank/DDBJ whole genome shotgun (WGS) entry which is preliminary data.</text>
</comment>
<dbReference type="EMBL" id="BMIS01000005">
    <property type="protein sequence ID" value="GGE68597.1"/>
    <property type="molecule type" value="Genomic_DNA"/>
</dbReference>
<reference evidence="3" key="2">
    <citation type="submission" date="2020-09" db="EMBL/GenBank/DDBJ databases">
        <authorList>
            <person name="Sun Q."/>
            <person name="Zhou Y."/>
        </authorList>
    </citation>
    <scope>NUCLEOTIDE SEQUENCE</scope>
    <source>
        <strain evidence="3">CGMCC 1.15388</strain>
    </source>
</reference>
<evidence type="ECO:0000256" key="1">
    <source>
        <dbReference type="SAM" id="MobiDB-lite"/>
    </source>
</evidence>
<evidence type="ECO:0000313" key="4">
    <source>
        <dbReference type="Proteomes" id="UP000633136"/>
    </source>
</evidence>
<evidence type="ECO:0000313" key="3">
    <source>
        <dbReference type="EMBL" id="GGE68597.1"/>
    </source>
</evidence>
<proteinExistence type="predicted"/>
<dbReference type="AlphaFoldDB" id="A0A917EQZ8"/>
<name>A0A917EQZ8_9MICC</name>
<dbReference type="InterPro" id="IPR012337">
    <property type="entry name" value="RNaseH-like_sf"/>
</dbReference>
<accession>A0A917EQZ8</accession>
<protein>
    <recommendedName>
        <fullName evidence="2">Integrase catalytic domain-containing protein</fullName>
    </recommendedName>
</protein>
<keyword evidence="4" id="KW-1185">Reference proteome</keyword>
<feature type="domain" description="Integrase catalytic" evidence="2">
    <location>
        <begin position="54"/>
        <end position="124"/>
    </location>
</feature>
<dbReference type="SUPFAM" id="SSF53098">
    <property type="entry name" value="Ribonuclease H-like"/>
    <property type="match status" value="1"/>
</dbReference>
<dbReference type="Proteomes" id="UP000633136">
    <property type="component" value="Unassembled WGS sequence"/>
</dbReference>
<dbReference type="InterPro" id="IPR001584">
    <property type="entry name" value="Integrase_cat-core"/>
</dbReference>
<dbReference type="Pfam" id="PF13683">
    <property type="entry name" value="rve_3"/>
    <property type="match status" value="1"/>
</dbReference>
<evidence type="ECO:0000259" key="2">
    <source>
        <dbReference type="Pfam" id="PF13683"/>
    </source>
</evidence>